<evidence type="ECO:0000256" key="4">
    <source>
        <dbReference type="ARBA" id="ARBA00022801"/>
    </source>
</evidence>
<evidence type="ECO:0000256" key="1">
    <source>
        <dbReference type="ARBA" id="ARBA00012494"/>
    </source>
</evidence>
<evidence type="ECO:0000259" key="10">
    <source>
        <dbReference type="PROSITE" id="PS50525"/>
    </source>
</evidence>
<evidence type="ECO:0000256" key="9">
    <source>
        <dbReference type="ARBA" id="ARBA00034123"/>
    </source>
</evidence>
<reference evidence="11" key="1">
    <citation type="submission" date="2020-02" db="EMBL/GenBank/DDBJ databases">
        <title>Comparative analysis of RNA virome composition in rabbits and associated ectoparasites.</title>
        <authorList>
            <person name="Mahar J.E."/>
            <person name="Shi M."/>
            <person name="Hall R.N."/>
            <person name="Strive T."/>
            <person name="Holmes E.C."/>
        </authorList>
    </citation>
    <scope>NUCLEOTIDE SEQUENCE</scope>
    <source>
        <strain evidence="11">GUNCaA_DN61233-76</strain>
    </source>
</reference>
<dbReference type="InterPro" id="IPR007322">
    <property type="entry name" value="RNA_pol_bunyavir"/>
</dbReference>
<evidence type="ECO:0000256" key="5">
    <source>
        <dbReference type="ARBA" id="ARBA00022842"/>
    </source>
</evidence>
<name>A0A6G7PSL4_9VIRU</name>
<keyword evidence="4" id="KW-0378">Hydrolase</keyword>
<accession>A0A6G7PSL4</accession>
<dbReference type="EC" id="2.7.7.48" evidence="1"/>
<evidence type="ECO:0000313" key="11">
    <source>
        <dbReference type="EMBL" id="QIJ70047.1"/>
    </source>
</evidence>
<dbReference type="GO" id="GO:0039694">
    <property type="term" value="P:viral RNA genome replication"/>
    <property type="evidence" value="ECO:0007669"/>
    <property type="project" value="InterPro"/>
</dbReference>
<keyword evidence="11" id="KW-0548">Nucleotidyltransferase</keyword>
<keyword evidence="5" id="KW-0460">Magnesium</keyword>
<comment type="similarity">
    <text evidence="9">Belongs to the Bunyavirales RNA polymerase family.</text>
</comment>
<keyword evidence="11" id="KW-0696">RNA-directed RNA polymerase</keyword>
<dbReference type="InterPro" id="IPR029124">
    <property type="entry name" value="L_protein_N"/>
</dbReference>
<dbReference type="Pfam" id="PF15518">
    <property type="entry name" value="L_protein_N"/>
    <property type="match status" value="1"/>
</dbReference>
<evidence type="ECO:0000256" key="6">
    <source>
        <dbReference type="ARBA" id="ARBA00030285"/>
    </source>
</evidence>
<dbReference type="EMBL" id="MT129681">
    <property type="protein sequence ID" value="QIJ70047.1"/>
    <property type="molecule type" value="Genomic_RNA"/>
</dbReference>
<evidence type="ECO:0000256" key="3">
    <source>
        <dbReference type="ARBA" id="ARBA00022679"/>
    </source>
</evidence>
<keyword evidence="3" id="KW-0808">Transferase</keyword>
<evidence type="ECO:0000256" key="2">
    <source>
        <dbReference type="ARBA" id="ARBA00018602"/>
    </source>
</evidence>
<organism evidence="11">
    <name type="scientific">Santiago bunya-like virus</name>
    <dbReference type="NCBI Taxonomy" id="2716673"/>
    <lineage>
        <taxon>Viruses</taxon>
        <taxon>Riboviria</taxon>
        <taxon>Orthornavirae</taxon>
        <taxon>Negarnaviricota</taxon>
        <taxon>Polyploviricotina</taxon>
        <taxon>Ellioviricetes</taxon>
        <taxon>Bunyavirales</taxon>
    </lineage>
</organism>
<evidence type="ECO:0000256" key="7">
    <source>
        <dbReference type="ARBA" id="ARBA00030436"/>
    </source>
</evidence>
<dbReference type="GO" id="GO:0003968">
    <property type="term" value="F:RNA-directed RNA polymerase activity"/>
    <property type="evidence" value="ECO:0007669"/>
    <property type="project" value="UniProtKB-KW"/>
</dbReference>
<dbReference type="Pfam" id="PF04196">
    <property type="entry name" value="Bunya_RdRp"/>
    <property type="match status" value="1"/>
</dbReference>
<proteinExistence type="inferred from homology"/>
<dbReference type="GO" id="GO:0006351">
    <property type="term" value="P:DNA-templated transcription"/>
    <property type="evidence" value="ECO:0007669"/>
    <property type="project" value="InterPro"/>
</dbReference>
<sequence length="2267" mass="256855">MSIYKDLRSLCYEHQPRRHEALDVPSESILSCSDILLPELSFQLIENTSEIEITPEQLDNLSSFSKTFESRFPAPSNLLKLKTFSHDMTFGIWLARTDCKISQFYPKVSPDIGSLTPDYILATDDRVFVVEFTTCNSENVGTVKRSFMDKIAKYQDALLACTSTDKKKRPISFFVVAVGNSVVVTNLGLNDVTARELVCRFRLTIVIRNSLDIFRAADPYMASDISPQELQLEDFLTKCCALPSLEEEFSPQNVDKLLQPPDSREIRSMHVHCLSEAMTEVRKLSKLAPSELTEVSQRVTTEWSAYLKTCENKAPNGFANHQKSVVNIPFSIPTIDYTATMDPLPLLASMPFIDDGHNATLTAWLHAASNYDSARASLDVENPSDDEDEEMWFQEPIEAQRVLDQLQAINERADKKHLNEAEMVEAMKRRRAYNRVKLDLPTWVEIELAKVGVEGKTLKDDAEVKAYRMDKKKPFSPETDTHDIDKFLTSQSAQESFSQLSDLTSIQSSVHGMCLLLSKADNLNSDLDTSGGHLNSLLYIVRTHHFLWSKFVSDVATEVALSFKQHCSRGEFVIKKLKDWNCLLLVKPTRSGSHVFFSLYSKEVFFDRVEDCGNVFRNWNRKGASCWTDFISLDKSKVCNWALAESRAISLTPYWLEFYGCPPYMMSVPDLSESGLTKEEHDDIKLKIEEAHKMTWISTLIGLCDKAEVEEACTVSRFMVMEGFVGYPLTPRPEKMFKKLPSVIRSRFTAWVCQKLLNLCLYVGSKSISSSVGEPQSTQDIDSTTVTREFLIWSGLKNWFTGYPLMNPGQVVDLFYVGYIKNKNEDSEVNSESKLLDKILVLESKLTPEIKSRIGVLNKPLGSNTYHEWNIDALKGYCQLVKFDKKNLYVGGDLSKSLSEELTRKLIGVKVEDVFLTLKASSNFGPDWFLYADYAKKGTDQRNLILNTGTSSDKGESADAPPFYNKKRFYTRSKVLEKCLLYSGDDRTTLLDILPVCFEEIKGNGYLRICIFKKQQHGGLREIYVLNFAERVVQYVIELAGRTICNIFPGETMTHPEAKKTMLQNHHARVRAEQKGRVVMTTYTSADASKWSQNQYCFKLASVLVLMFPKKWHSFFLHSLELWKNKKIKISDDLLYLFEHGNTSQFWDDTIQKLYKEYKGLGEEEGKWMQPGSSYVTTTSGMMQGILHYLSSAFHSIVNYGISTTLKEMVEKRSPLLGLTCSMVQSSDDSGMMLSLSYDADKISSHKAATLLAYLHYYKIYISEEMSIKNSEKTTAHTPRVFEFNSCFFFGEQQYEADLKMLYASANVSELESLIERQEESYTLISGYVGSGGSFYSAKFAQYGQGAFFYRSLGATVSKTFYPYSAGLAKLKDPSMGFFLTDSELCCGVPGFSFNHWNCAVKTELGNIYQSQLEQITKSRSDDAQVPVDDIKQVMPSGAVLRRVRLSWGNSKKLNRLKDKMKLSKDWVQEIDDDPSLLFREARTSDELKLKVSLKLASKGVSSSLSTGVPVTSLMASALYCIQERVFYLSDETNDEETIEVNFKGKRQVKASLAMLVKSAMQLKGRQLNREELKLLFPLYEEYQVVRSEMAGIVKHCCVRKVIERKRVTTTVNVFTGGPSVPLVPINVLKNIWFPGDQSVKGVKYGPRLLKAAFNEVTAVIPWVKEDFSETLKSSPFEHAHQVVSWLRQLEEKTRVVTFLGCPMVSKRGRTTLRSAMINNHHKFYKLSLEIRDESHMTETDIKAVCKTLIGMVTLPMRQEVKEQKIADTLILMKDVGALKYDNGKIKSRSNTLATIALALSPTSNAREVYEQIERNKKGYVGFWKKPQRFSLIKARYEGPGVWMGFVAGVETTVEVKSTETCSHLVSITVSSLSEIEKYEWCLNLSQWCKDNAIEMYPDSPTRGRGLAFRPPSSLCYKDGHLRRDGLGCPVNIEPRQGAEFVKEMPANPRFSIKIPDEEACRSRGNILIRLMMNSLDTTSKRWTQFTITSVSLSARDWDAQLFVPLSQTIDIQGSFTYSWVSNSRMTPLSLESYLVSENRESTRSLVTTSLKYRLLNMGICPDGIVEPEPLWRPKSTVATETAPESQNMLADFISDSDIFDIMDDIGLEASTPVESDQDDYASDAEDRMGAWALPGLELSLDADNITGGNGMSWASMMDLEDELDARVNQQIEELLDESSELRFVDKSYSVWNYVVANHPLTNMFVEQLKQICPLATMRDMAKTKRFLRVHSKVARILELCFEGLKLEESIPSAVVVVDPNVDRDLI</sequence>
<feature type="domain" description="RdRp catalytic" evidence="10">
    <location>
        <begin position="1071"/>
        <end position="1268"/>
    </location>
</feature>
<evidence type="ECO:0000256" key="8">
    <source>
        <dbReference type="ARBA" id="ARBA00031012"/>
    </source>
</evidence>
<dbReference type="GO" id="GO:0016787">
    <property type="term" value="F:hydrolase activity"/>
    <property type="evidence" value="ECO:0007669"/>
    <property type="project" value="UniProtKB-KW"/>
</dbReference>
<dbReference type="PROSITE" id="PS50525">
    <property type="entry name" value="RDRP_SSRNA_NEG_SEG"/>
    <property type="match status" value="1"/>
</dbReference>
<protein>
    <recommendedName>
        <fullName evidence="2">RNA-directed RNA polymerase L</fullName>
        <ecNumber evidence="1">2.7.7.48</ecNumber>
    </recommendedName>
    <alternativeName>
        <fullName evidence="6">Large structural protein</fullName>
    </alternativeName>
    <alternativeName>
        <fullName evidence="8">Replicase</fullName>
    </alternativeName>
    <alternativeName>
        <fullName evidence="7">Transcriptase</fullName>
    </alternativeName>
</protein>
<dbReference type="InterPro" id="IPR007099">
    <property type="entry name" value="RNA-dir_pol_NSvirus"/>
</dbReference>